<name>A0A7S1PZN6_NEODS</name>
<dbReference type="AlphaFoldDB" id="A0A7S1PZN6"/>
<sequence length="362" mass="39151">MEGLDVCECWLASTYLRDGDTSRLRRLSAAVGEALSTTDVADRRRNRCAFDASLPCATELSLKVAEWPVGMAMLFRNLGSLRRLKLSSEEDDVEPDAIPPDTLWQSLSSAAHLEELKVRDLPELPALNPANIPPASLPSLRRIAIRGCRGLLEEPATWAFIAALPNLTDLDVDATASIMSIAASAVGTVRAAGDDTAPSGAKIRRLSLYGHFDPGVLGDARDASDQNYAHFLSLCPELRELDISNWRGCDCTCLAALPRPELLHTLFVEVASNVPETDIAPRLGVCGHLRRLQVAFERRRSGAVEGIIVPLAEKCALLRTVHVKPPATHPSLALGAAGGTEWTRRRASAGEVWIRSMAIDLA</sequence>
<dbReference type="SUPFAM" id="SSF52047">
    <property type="entry name" value="RNI-like"/>
    <property type="match status" value="1"/>
</dbReference>
<organism evidence="1">
    <name type="scientific">Neobodo designis</name>
    <name type="common">Flagellated protozoan</name>
    <name type="synonym">Bodo designis</name>
    <dbReference type="NCBI Taxonomy" id="312471"/>
    <lineage>
        <taxon>Eukaryota</taxon>
        <taxon>Discoba</taxon>
        <taxon>Euglenozoa</taxon>
        <taxon>Kinetoplastea</taxon>
        <taxon>Metakinetoplastina</taxon>
        <taxon>Neobodonida</taxon>
        <taxon>Neobodo</taxon>
    </lineage>
</organism>
<proteinExistence type="predicted"/>
<dbReference type="EMBL" id="HBGF01018687">
    <property type="protein sequence ID" value="CAD9111280.1"/>
    <property type="molecule type" value="Transcribed_RNA"/>
</dbReference>
<evidence type="ECO:0000313" key="1">
    <source>
        <dbReference type="EMBL" id="CAD9111280.1"/>
    </source>
</evidence>
<protein>
    <submittedName>
        <fullName evidence="1">Uncharacterized protein</fullName>
    </submittedName>
</protein>
<reference evidence="1" key="1">
    <citation type="submission" date="2021-01" db="EMBL/GenBank/DDBJ databases">
        <authorList>
            <person name="Corre E."/>
            <person name="Pelletier E."/>
            <person name="Niang G."/>
            <person name="Scheremetjew M."/>
            <person name="Finn R."/>
            <person name="Kale V."/>
            <person name="Holt S."/>
            <person name="Cochrane G."/>
            <person name="Meng A."/>
            <person name="Brown T."/>
            <person name="Cohen L."/>
        </authorList>
    </citation>
    <scope>NUCLEOTIDE SEQUENCE</scope>
    <source>
        <strain evidence="1">CCAP 1951/1</strain>
    </source>
</reference>
<gene>
    <name evidence="1" type="ORF">NDES1114_LOCUS12329</name>
</gene>
<dbReference type="Gene3D" id="3.80.10.10">
    <property type="entry name" value="Ribonuclease Inhibitor"/>
    <property type="match status" value="1"/>
</dbReference>
<accession>A0A7S1PZN6</accession>
<dbReference type="InterPro" id="IPR032675">
    <property type="entry name" value="LRR_dom_sf"/>
</dbReference>